<feature type="domain" description="DUF6533" evidence="10">
    <location>
        <begin position="25"/>
        <end position="67"/>
    </location>
</feature>
<dbReference type="SUPFAM" id="SSF50978">
    <property type="entry name" value="WD40 repeat-like"/>
    <property type="match status" value="1"/>
</dbReference>
<dbReference type="GO" id="GO:1990757">
    <property type="term" value="F:ubiquitin ligase activator activity"/>
    <property type="evidence" value="ECO:0007669"/>
    <property type="project" value="TreeGrafter"/>
</dbReference>
<keyword evidence="4" id="KW-0677">Repeat</keyword>
<dbReference type="Proteomes" id="UP000284706">
    <property type="component" value="Unassembled WGS sequence"/>
</dbReference>
<dbReference type="Pfam" id="PF24807">
    <property type="entry name" value="WD40_CDC20-Fz"/>
    <property type="match status" value="1"/>
</dbReference>
<feature type="compositionally biased region" description="Polar residues" evidence="8">
    <location>
        <begin position="1152"/>
        <end position="1163"/>
    </location>
</feature>
<evidence type="ECO:0000313" key="13">
    <source>
        <dbReference type="Proteomes" id="UP000284706"/>
    </source>
</evidence>
<feature type="transmembrane region" description="Helical" evidence="9">
    <location>
        <begin position="382"/>
        <end position="404"/>
    </location>
</feature>
<feature type="repeat" description="WD" evidence="7">
    <location>
        <begin position="1450"/>
        <end position="1484"/>
    </location>
</feature>
<feature type="transmembrane region" description="Helical" evidence="9">
    <location>
        <begin position="130"/>
        <end position="150"/>
    </location>
</feature>
<feature type="transmembrane region" description="Helical" evidence="9">
    <location>
        <begin position="1901"/>
        <end position="1923"/>
    </location>
</feature>
<evidence type="ECO:0000256" key="9">
    <source>
        <dbReference type="SAM" id="Phobius"/>
    </source>
</evidence>
<reference evidence="12 13" key="1">
    <citation type="journal article" date="2018" name="Evol. Lett.">
        <title>Horizontal gene cluster transfer increased hallucinogenic mushroom diversity.</title>
        <authorList>
            <person name="Reynolds H.T."/>
            <person name="Vijayakumar V."/>
            <person name="Gluck-Thaler E."/>
            <person name="Korotkin H.B."/>
            <person name="Matheny P.B."/>
            <person name="Slot J.C."/>
        </authorList>
    </citation>
    <scope>NUCLEOTIDE SEQUENCE [LARGE SCALE GENOMIC DNA]</scope>
    <source>
        <strain evidence="12 13">SRW20</strain>
    </source>
</reference>
<evidence type="ECO:0000256" key="3">
    <source>
        <dbReference type="ARBA" id="ARBA00022618"/>
    </source>
</evidence>
<feature type="transmembrane region" description="Helical" evidence="9">
    <location>
        <begin position="720"/>
        <end position="742"/>
    </location>
</feature>
<accession>A0A409YPR5</accession>
<dbReference type="GO" id="GO:0005680">
    <property type="term" value="C:anaphase-promoting complex"/>
    <property type="evidence" value="ECO:0007669"/>
    <property type="project" value="TreeGrafter"/>
</dbReference>
<evidence type="ECO:0000256" key="8">
    <source>
        <dbReference type="SAM" id="MobiDB-lite"/>
    </source>
</evidence>
<evidence type="ECO:0000256" key="2">
    <source>
        <dbReference type="ARBA" id="ARBA00022574"/>
    </source>
</evidence>
<evidence type="ECO:0000256" key="6">
    <source>
        <dbReference type="ARBA" id="ARBA00023306"/>
    </source>
</evidence>
<dbReference type="OrthoDB" id="10263272at2759"/>
<dbReference type="Gene3D" id="2.130.10.10">
    <property type="entry name" value="YVTN repeat-like/Quinoprotein amine dehydrogenase"/>
    <property type="match status" value="1"/>
</dbReference>
<feature type="repeat" description="WD" evidence="7">
    <location>
        <begin position="1668"/>
        <end position="1701"/>
    </location>
</feature>
<keyword evidence="2 7" id="KW-0853">WD repeat</keyword>
<comment type="similarity">
    <text evidence="1">Belongs to the WD repeat CDC20/Fizzy family.</text>
</comment>
<feature type="transmembrane region" description="Helical" evidence="9">
    <location>
        <begin position="957"/>
        <end position="980"/>
    </location>
</feature>
<feature type="domain" description="DUF6533" evidence="10">
    <location>
        <begin position="870"/>
        <end position="930"/>
    </location>
</feature>
<organism evidence="12 13">
    <name type="scientific">Gymnopilus dilepis</name>
    <dbReference type="NCBI Taxonomy" id="231916"/>
    <lineage>
        <taxon>Eukaryota</taxon>
        <taxon>Fungi</taxon>
        <taxon>Dikarya</taxon>
        <taxon>Basidiomycota</taxon>
        <taxon>Agaricomycotina</taxon>
        <taxon>Agaricomycetes</taxon>
        <taxon>Agaricomycetidae</taxon>
        <taxon>Agaricales</taxon>
        <taxon>Agaricineae</taxon>
        <taxon>Hymenogastraceae</taxon>
        <taxon>Gymnopilus</taxon>
    </lineage>
</organism>
<feature type="transmembrane region" description="Helical" evidence="9">
    <location>
        <begin position="1830"/>
        <end position="1849"/>
    </location>
</feature>
<feature type="transmembrane region" description="Helical" evidence="9">
    <location>
        <begin position="1977"/>
        <end position="1994"/>
    </location>
</feature>
<keyword evidence="9" id="KW-1133">Transmembrane helix</keyword>
<feature type="domain" description="DUF6533" evidence="10">
    <location>
        <begin position="1759"/>
        <end position="1800"/>
    </location>
</feature>
<feature type="transmembrane region" description="Helical" evidence="9">
    <location>
        <begin position="416"/>
        <end position="437"/>
    </location>
</feature>
<name>A0A409YPR5_9AGAR</name>
<dbReference type="Pfam" id="PF20151">
    <property type="entry name" value="DUF6533"/>
    <property type="match status" value="3"/>
</dbReference>
<dbReference type="PROSITE" id="PS50294">
    <property type="entry name" value="WD_REPEATS_REGION"/>
    <property type="match status" value="1"/>
</dbReference>
<keyword evidence="3" id="KW-0132">Cell division</keyword>
<feature type="transmembrane region" description="Helical" evidence="9">
    <location>
        <begin position="679"/>
        <end position="700"/>
    </location>
</feature>
<keyword evidence="6" id="KW-0131">Cell cycle</keyword>
<dbReference type="GO" id="GO:1905786">
    <property type="term" value="P:positive regulation of anaphase-promoting complex-dependent catabolic process"/>
    <property type="evidence" value="ECO:0007669"/>
    <property type="project" value="TreeGrafter"/>
</dbReference>
<dbReference type="EMBL" id="NHYE01000538">
    <property type="protein sequence ID" value="PPR04995.1"/>
    <property type="molecule type" value="Genomic_DNA"/>
</dbReference>
<evidence type="ECO:0000313" key="12">
    <source>
        <dbReference type="EMBL" id="PPR04995.1"/>
    </source>
</evidence>
<dbReference type="GO" id="GO:0010997">
    <property type="term" value="F:anaphase-promoting complex binding"/>
    <property type="evidence" value="ECO:0007669"/>
    <property type="project" value="InterPro"/>
</dbReference>
<feature type="domain" description="CDC20/Fizzy WD40" evidence="11">
    <location>
        <begin position="1398"/>
        <end position="1699"/>
    </location>
</feature>
<keyword evidence="9" id="KW-0812">Transmembrane</keyword>
<feature type="transmembrane region" description="Helical" evidence="9">
    <location>
        <begin position="457"/>
        <end position="479"/>
    </location>
</feature>
<feature type="region of interest" description="Disordered" evidence="8">
    <location>
        <begin position="1152"/>
        <end position="1171"/>
    </location>
</feature>
<gene>
    <name evidence="12" type="ORF">CVT26_012589</name>
</gene>
<evidence type="ECO:0000259" key="11">
    <source>
        <dbReference type="Pfam" id="PF24807"/>
    </source>
</evidence>
<protein>
    <submittedName>
        <fullName evidence="12">Uncharacterized protein</fullName>
    </submittedName>
</protein>
<dbReference type="InterPro" id="IPR056150">
    <property type="entry name" value="WD40_CDC20-Fz"/>
</dbReference>
<feature type="transmembrane region" description="Helical" evidence="9">
    <location>
        <begin position="12"/>
        <end position="32"/>
    </location>
</feature>
<feature type="transmembrane region" description="Helical" evidence="9">
    <location>
        <begin position="992"/>
        <end position="1013"/>
    </location>
</feature>
<feature type="transmembrane region" description="Helical" evidence="9">
    <location>
        <begin position="1104"/>
        <end position="1126"/>
    </location>
</feature>
<feature type="repeat" description="WD" evidence="7">
    <location>
        <begin position="1526"/>
        <end position="1558"/>
    </location>
</feature>
<feature type="transmembrane region" description="Helical" evidence="9">
    <location>
        <begin position="1861"/>
        <end position="1881"/>
    </location>
</feature>
<feature type="transmembrane region" description="Helical" evidence="9">
    <location>
        <begin position="1789"/>
        <end position="1810"/>
    </location>
</feature>
<feature type="transmembrane region" description="Helical" evidence="9">
    <location>
        <begin position="754"/>
        <end position="779"/>
    </location>
</feature>
<dbReference type="PANTHER" id="PTHR19918:SF8">
    <property type="entry name" value="FI02843P"/>
    <property type="match status" value="1"/>
</dbReference>
<dbReference type="GO" id="GO:0031145">
    <property type="term" value="P:anaphase-promoting complex-dependent catabolic process"/>
    <property type="evidence" value="ECO:0007669"/>
    <property type="project" value="TreeGrafter"/>
</dbReference>
<dbReference type="PROSITE" id="PS50082">
    <property type="entry name" value="WD_REPEATS_2"/>
    <property type="match status" value="3"/>
</dbReference>
<feature type="transmembrane region" description="Helical" evidence="9">
    <location>
        <begin position="211"/>
        <end position="233"/>
    </location>
</feature>
<keyword evidence="9" id="KW-0472">Membrane</keyword>
<dbReference type="InterPro" id="IPR036322">
    <property type="entry name" value="WD40_repeat_dom_sf"/>
</dbReference>
<evidence type="ECO:0000259" key="10">
    <source>
        <dbReference type="Pfam" id="PF20151"/>
    </source>
</evidence>
<feature type="transmembrane region" description="Helical" evidence="9">
    <location>
        <begin position="96"/>
        <end position="118"/>
    </location>
</feature>
<feature type="transmembrane region" description="Helical" evidence="9">
    <location>
        <begin position="58"/>
        <end position="81"/>
    </location>
</feature>
<keyword evidence="5" id="KW-0498">Mitosis</keyword>
<feature type="transmembrane region" description="Helical" evidence="9">
    <location>
        <begin position="170"/>
        <end position="190"/>
    </location>
</feature>
<proteinExistence type="inferred from homology"/>
<keyword evidence="13" id="KW-1185">Reference proteome</keyword>
<comment type="caution">
    <text evidence="12">The sequence shown here is derived from an EMBL/GenBank/DDBJ whole genome shotgun (WGS) entry which is preliminary data.</text>
</comment>
<feature type="transmembrane region" description="Helical" evidence="9">
    <location>
        <begin position="245"/>
        <end position="263"/>
    </location>
</feature>
<dbReference type="GO" id="GO:0051301">
    <property type="term" value="P:cell division"/>
    <property type="evidence" value="ECO:0007669"/>
    <property type="project" value="UniProtKB-KW"/>
</dbReference>
<evidence type="ECO:0000256" key="5">
    <source>
        <dbReference type="ARBA" id="ARBA00022776"/>
    </source>
</evidence>
<feature type="transmembrane region" description="Helical" evidence="9">
    <location>
        <begin position="1066"/>
        <end position="1088"/>
    </location>
</feature>
<dbReference type="InterPro" id="IPR015943">
    <property type="entry name" value="WD40/YVTN_repeat-like_dom_sf"/>
</dbReference>
<evidence type="ECO:0000256" key="1">
    <source>
        <dbReference type="ARBA" id="ARBA00006445"/>
    </source>
</evidence>
<dbReference type="InterPro" id="IPR033010">
    <property type="entry name" value="Cdc20/Fizzy"/>
</dbReference>
<feature type="transmembrane region" description="Helical" evidence="9">
    <location>
        <begin position="799"/>
        <end position="821"/>
    </location>
</feature>
<sequence>MEDGHAEEGSQAAAAFSLGQGVGFLSCAAIAVQAWDSMISFSDEVEYLWKGKYRFVKALYFVSRYGLLTVQVISELLYLHFRDGIHPYTARCAEIFVFKAVVAHLGLKLVEIVLLLRVYALYNRSFKAKYLLLSVFAIATLLEIAGNSLIVPSLVKTSGCIVPPVRRTALILFGVGAGFCQCVVFATTAIKILGSGRTRTPLASLMLKEGVVNLTVMLALLAIMFVSEIVSTFDLVGNSINVGKAAFSWYMALLSVAGSRLILNMRKTAVNHRSSYYREFEDGEQNLEEAVHLTSFGTLEDAVLGQAFPLNQAVGFFSLDFGNRNHAVAALAAQESEGRLTVLKTLYFSSRYGLLALQLIDKFLYFRFQGNTLHPLTCTRIFVYKTIVSQIAMTTVEMILLLRVYALYGNGFRARIFLFAIFVFSTVLECSAIKIVVDTLLEYPACVAPAMGAIVERLYGLGAGSCQLVVFILTTVRLVSGRRTPLTSLMLKEGVVSFILLFVLLIVVIAYEIIRNIETTAGNDVAGTIGNAIVSSVSFPPLNGLPKLTVFQMGSRLVLNMRTVAVNHRLRQEETDECGYASDDPEYTHLRTLTSLDEGQFTFVKGLYFSARYGMMVLQIVDQYLYIRFQEAPDYSQPLTCARIFVYKSIVGQVGMSLIEAILLIRVYALYNRNFKARFFLLGVFAISTAFEITAASIVIRTVLDSAACVPPEVDRRAGWFYGVGAGICQIVVFLATSISFFGNRRKRTPLMTLMFKEGMISFLLVIGLVAVVFVYEIVRNTYTRSGKGTTTAVAENALFSWYLALLSIAVRQWVCSALTLSHTLTGISPDSQHANSLRETSPATSITRRRLRRTLADKSISLSEAFGLLSFAALAAQGWDWLVALSDEVEYLWGYIRSPSTAQWRCSWSPRGQFTAIKAVYFCSRYGMLGLQIADQYMFFGFLRKNLHAMECTRLFIYKTVIAQVAMTLIEIVLLLRVYALYNQNFRARNLLTGVFVISTSLEFSAIGIVIYRLLARPACVPPEGNGIPERLYGTGAGLCQSVVFFTTVHKLLPGRQRRTPLTSLLFKESVFSVILVFILVAIVIIYEITRNIYTRIGNGNKAIIVGSAIYSWYLAFLSIISLLASDSKYLICQQGSRLILNMRSTITCANNHSTNPKTPSRTRARSEVARTPLTPSILSRMNNISLAATPAKRTGALFKSKATADPFDTTNPFIVPPTAKSRPVSPVKRITSGGIANNESLQRQASGGVIRKGGIESRIDVITRDYVPPPRHEVKRSKSTPAVNRAVVADRRDRFITTKETNDLAAVSATLEHISLECPSPGHTARLAAATGLHLNRRVLGYHEQPPAASTSDTTLAQQREFARPLYDQRPGAIPTATGVTTNKTRRIRTEPIQMLDATAMRDDFYLNLLSWSSQNKLAIALDNTTYIWNPDTSEVTTVCNSEEGMYVTSLDFSMDGVYLGTANQSGLVELWDVETQKPLRRMSGHQEQVAALSWNGHILTSGCHDGSIWHHDVRVPRHKVMELVGHTGEVCGLKWRFDGELLASGGNDNVVNIWDGRMGDVGPNARGSPKWTKRNHTAAVKVAVAWCPWQPSLLATGGGTNDATINVWNSTTGARLHTLRTLAQVTSIVWSPHSHCKEILTTHGFPTNSIMVHSYPNFGRVAEIRDAHDSRPLHSALSPAGDTLATVAGDGVLKLWKIWEVGGSNVEGGAGAAMRKKKVVNDLGGGRKNSTKEDGLSSAEKANTLFIDAVGFLSSAAMAAQAWDLMVSFADEVEYLWKGRFRYTKALYFGARYGILLMQLITQLLFFRYESPQLNVSVCRGVYVYKVTAAQITLTLVEMILLVRVYALYNQSFMAKRLLTIVFLATTTLELFGMSKVAKILSTATRCSAPKLQRGPLILFGIGAGICQFVVFFATVAKLVGIGRRRTPLTSLMLREGVVSFLLVFVLLAVMIAYEIIRNAYFPDGGARGVGNAAFAWYLALLSIAGSRLILNMRKLAFMHRTMLRRGYGSELGASDDESLYLTSLDDL</sequence>
<dbReference type="PANTHER" id="PTHR19918">
    <property type="entry name" value="CELL DIVISION CYCLE 20 CDC20 FIZZY -RELATED"/>
    <property type="match status" value="1"/>
</dbReference>
<feature type="transmembrane region" description="Helical" evidence="9">
    <location>
        <begin position="1935"/>
        <end position="1957"/>
    </location>
</feature>
<feature type="transmembrane region" description="Helical" evidence="9">
    <location>
        <begin position="491"/>
        <end position="511"/>
    </location>
</feature>
<dbReference type="SMART" id="SM00320">
    <property type="entry name" value="WD40"/>
    <property type="match status" value="7"/>
</dbReference>
<dbReference type="InParanoid" id="A0A409YPR5"/>
<dbReference type="InterPro" id="IPR001680">
    <property type="entry name" value="WD40_rpt"/>
</dbReference>
<dbReference type="STRING" id="231916.A0A409YPR5"/>
<evidence type="ECO:0000256" key="4">
    <source>
        <dbReference type="ARBA" id="ARBA00022737"/>
    </source>
</evidence>
<dbReference type="InterPro" id="IPR045340">
    <property type="entry name" value="DUF6533"/>
</dbReference>
<evidence type="ECO:0000256" key="7">
    <source>
        <dbReference type="PROSITE-ProRule" id="PRU00221"/>
    </source>
</evidence>